<dbReference type="InterPro" id="IPR014710">
    <property type="entry name" value="RmlC-like_jellyroll"/>
</dbReference>
<dbReference type="EMBL" id="LNCD01000144">
    <property type="protein sequence ID" value="KWV40925.1"/>
    <property type="molecule type" value="Genomic_DNA"/>
</dbReference>
<dbReference type="Gene3D" id="1.10.260.40">
    <property type="entry name" value="lambda repressor-like DNA-binding domains"/>
    <property type="match status" value="1"/>
</dbReference>
<dbReference type="CDD" id="cd02209">
    <property type="entry name" value="cupin_XRE_C"/>
    <property type="match status" value="1"/>
</dbReference>
<evidence type="ECO:0000313" key="6">
    <source>
        <dbReference type="EMBL" id="KWV54580.1"/>
    </source>
</evidence>
<dbReference type="InterPro" id="IPR011051">
    <property type="entry name" value="RmlC_Cupin_sf"/>
</dbReference>
<dbReference type="SUPFAM" id="SSF51182">
    <property type="entry name" value="RmlC-like cupins"/>
    <property type="match status" value="1"/>
</dbReference>
<dbReference type="InterPro" id="IPR050807">
    <property type="entry name" value="TransReg_Diox_bact_type"/>
</dbReference>
<evidence type="ECO:0000256" key="1">
    <source>
        <dbReference type="ARBA" id="ARBA00023125"/>
    </source>
</evidence>
<dbReference type="Proteomes" id="UP000068164">
    <property type="component" value="Unassembled WGS sequence"/>
</dbReference>
<sequence length="193" mass="20943">MQNQDQSLKIGAKLRHARLLMGISLAELGEKIGVTEGYLSKLENDRSQASMATLHKLVQALGTNMSELFATPAEDHGPVLVVRQNERARLVTGHRRAGNQVTLEKLVPSGPGYLLQINIHVVAAGGGSSEPISHMGQEFGYVLAGTLELTVDGHPVLLHEGDSFYFESPLPHSYQNLGDGEARILWVNTPPTF</sequence>
<dbReference type="GO" id="GO:0003700">
    <property type="term" value="F:DNA-binding transcription factor activity"/>
    <property type="evidence" value="ECO:0007669"/>
    <property type="project" value="TreeGrafter"/>
</dbReference>
<dbReference type="AlphaFoldDB" id="A0A109JT01"/>
<accession>A0A109JT01</accession>
<comment type="caution">
    <text evidence="6">The sequence shown here is derived from an EMBL/GenBank/DDBJ whole genome shotgun (WGS) entry which is preliminary data.</text>
</comment>
<evidence type="ECO:0000259" key="2">
    <source>
        <dbReference type="PROSITE" id="PS50943"/>
    </source>
</evidence>
<dbReference type="OrthoDB" id="9814751at2"/>
<feature type="domain" description="HTH cro/C1-type" evidence="2">
    <location>
        <begin position="14"/>
        <end position="68"/>
    </location>
</feature>
<evidence type="ECO:0000313" key="5">
    <source>
        <dbReference type="EMBL" id="KWV48047.1"/>
    </source>
</evidence>
<dbReference type="SUPFAM" id="SSF47413">
    <property type="entry name" value="lambda repressor-like DNA-binding domains"/>
    <property type="match status" value="1"/>
</dbReference>
<dbReference type="InterPro" id="IPR010982">
    <property type="entry name" value="Lambda_DNA-bd_dom_sf"/>
</dbReference>
<dbReference type="Pfam" id="PF07883">
    <property type="entry name" value="Cupin_2"/>
    <property type="match status" value="1"/>
</dbReference>
<evidence type="ECO:0000313" key="4">
    <source>
        <dbReference type="EMBL" id="KWV48020.1"/>
    </source>
</evidence>
<dbReference type="InterPro" id="IPR013096">
    <property type="entry name" value="Cupin_2"/>
</dbReference>
<dbReference type="EMBL" id="LNCD01000059">
    <property type="protein sequence ID" value="KWV54580.1"/>
    <property type="molecule type" value="Genomic_DNA"/>
</dbReference>
<dbReference type="CDD" id="cd00093">
    <property type="entry name" value="HTH_XRE"/>
    <property type="match status" value="1"/>
</dbReference>
<dbReference type="Pfam" id="PF01381">
    <property type="entry name" value="HTH_3"/>
    <property type="match status" value="1"/>
</dbReference>
<dbReference type="EMBL" id="LNCD01000100">
    <property type="protein sequence ID" value="KWV48020.1"/>
    <property type="molecule type" value="Genomic_DNA"/>
</dbReference>
<dbReference type="Gene3D" id="2.60.120.10">
    <property type="entry name" value="Jelly Rolls"/>
    <property type="match status" value="1"/>
</dbReference>
<dbReference type="InterPro" id="IPR001387">
    <property type="entry name" value="Cro/C1-type_HTH"/>
</dbReference>
<dbReference type="SMART" id="SM00530">
    <property type="entry name" value="HTH_XRE"/>
    <property type="match status" value="1"/>
</dbReference>
<dbReference type="PANTHER" id="PTHR46797:SF1">
    <property type="entry name" value="METHYLPHOSPHONATE SYNTHASE"/>
    <property type="match status" value="1"/>
</dbReference>
<dbReference type="RefSeq" id="WP_007539317.1">
    <property type="nucleotide sequence ID" value="NZ_LNCD01000059.1"/>
</dbReference>
<protein>
    <submittedName>
        <fullName evidence="6">Cupin</fullName>
    </submittedName>
</protein>
<keyword evidence="7" id="KW-1185">Reference proteome</keyword>
<dbReference type="GO" id="GO:0005829">
    <property type="term" value="C:cytosol"/>
    <property type="evidence" value="ECO:0007669"/>
    <property type="project" value="TreeGrafter"/>
</dbReference>
<evidence type="ECO:0000313" key="7">
    <source>
        <dbReference type="Proteomes" id="UP000068164"/>
    </source>
</evidence>
<evidence type="ECO:0000313" key="3">
    <source>
        <dbReference type="EMBL" id="KWV40925.1"/>
    </source>
</evidence>
<proteinExistence type="predicted"/>
<dbReference type="GO" id="GO:0003677">
    <property type="term" value="F:DNA binding"/>
    <property type="evidence" value="ECO:0007669"/>
    <property type="project" value="UniProtKB-KW"/>
</dbReference>
<gene>
    <name evidence="5" type="ORF">AS026_12075</name>
    <name evidence="4" type="ORF">AS026_12350</name>
    <name evidence="3" type="ORF">AS026_24475</name>
    <name evidence="6" type="ORF">AS026_38700</name>
</gene>
<reference evidence="6 7" key="1">
    <citation type="submission" date="2015-11" db="EMBL/GenBank/DDBJ databases">
        <title>Draft Genome Sequence of the Strain BR 10423 (Rhizobium sp.) isolated from nodules of Mimosa pudica.</title>
        <authorList>
            <person name="Barauna A.C."/>
            <person name="Zilli J.E."/>
            <person name="Simoes-Araujo J.L."/>
            <person name="Reis V.M."/>
            <person name="James E.K."/>
            <person name="Reis F.B.Jr."/>
            <person name="Rouws L.F."/>
            <person name="Passos S.R."/>
            <person name="Gois S.R."/>
        </authorList>
    </citation>
    <scope>NUCLEOTIDE SEQUENCE [LARGE SCALE GENOMIC DNA]</scope>
    <source>
        <strain evidence="6 7">BR10423</strain>
    </source>
</reference>
<name>A0A109JT01_9HYPH</name>
<organism evidence="6 7">
    <name type="scientific">Rhizobium altiplani</name>
    <dbReference type="NCBI Taxonomy" id="1864509"/>
    <lineage>
        <taxon>Bacteria</taxon>
        <taxon>Pseudomonadati</taxon>
        <taxon>Pseudomonadota</taxon>
        <taxon>Alphaproteobacteria</taxon>
        <taxon>Hyphomicrobiales</taxon>
        <taxon>Rhizobiaceae</taxon>
        <taxon>Rhizobium/Agrobacterium group</taxon>
        <taxon>Rhizobium</taxon>
    </lineage>
</organism>
<dbReference type="EMBL" id="LNCD01000099">
    <property type="protein sequence ID" value="KWV48047.1"/>
    <property type="molecule type" value="Genomic_DNA"/>
</dbReference>
<keyword evidence="1" id="KW-0238">DNA-binding</keyword>
<dbReference type="PANTHER" id="PTHR46797">
    <property type="entry name" value="HTH-TYPE TRANSCRIPTIONAL REGULATOR"/>
    <property type="match status" value="1"/>
</dbReference>
<dbReference type="PROSITE" id="PS50943">
    <property type="entry name" value="HTH_CROC1"/>
    <property type="match status" value="1"/>
</dbReference>